<name>A0A2K0USP8_GIBNY</name>
<feature type="compositionally biased region" description="Polar residues" evidence="1">
    <location>
        <begin position="22"/>
        <end position="35"/>
    </location>
</feature>
<protein>
    <submittedName>
        <fullName evidence="2">Uncharacterized protein</fullName>
    </submittedName>
</protein>
<reference evidence="2 3" key="1">
    <citation type="submission" date="2017-06" db="EMBL/GenBank/DDBJ databases">
        <title>Genome of Fusarium nygamai isolate CS10214.</title>
        <authorList>
            <person name="Gardiner D.M."/>
            <person name="Obanor F."/>
            <person name="Kazan K."/>
        </authorList>
    </citation>
    <scope>NUCLEOTIDE SEQUENCE [LARGE SCALE GENOMIC DNA]</scope>
    <source>
        <strain evidence="2 3">CS10214</strain>
    </source>
</reference>
<proteinExistence type="predicted"/>
<accession>A0A2K0USP8</accession>
<organism evidence="2 3">
    <name type="scientific">Gibberella nygamai</name>
    <name type="common">Bean root rot disease fungus</name>
    <name type="synonym">Fusarium nygamai</name>
    <dbReference type="NCBI Taxonomy" id="42673"/>
    <lineage>
        <taxon>Eukaryota</taxon>
        <taxon>Fungi</taxon>
        <taxon>Dikarya</taxon>
        <taxon>Ascomycota</taxon>
        <taxon>Pezizomycotina</taxon>
        <taxon>Sordariomycetes</taxon>
        <taxon>Hypocreomycetidae</taxon>
        <taxon>Hypocreales</taxon>
        <taxon>Nectriaceae</taxon>
        <taxon>Fusarium</taxon>
        <taxon>Fusarium fujikuroi species complex</taxon>
    </lineage>
</organism>
<sequence length="91" mass="10311">MRTPRFSPKRKHKNETRVKLGQGNTTSPGNKQSFGRQVPLLSLIDRTIPAAESHEALGAFRSVHRNEKALSQPDKNAQERTKKEPHFLPDL</sequence>
<evidence type="ECO:0000313" key="2">
    <source>
        <dbReference type="EMBL" id="PNP60794.1"/>
    </source>
</evidence>
<dbReference type="EMBL" id="MTQA01000338">
    <property type="protein sequence ID" value="PNP60794.1"/>
    <property type="molecule type" value="Genomic_DNA"/>
</dbReference>
<evidence type="ECO:0000313" key="3">
    <source>
        <dbReference type="Proteomes" id="UP000236664"/>
    </source>
</evidence>
<feature type="region of interest" description="Disordered" evidence="1">
    <location>
        <begin position="1"/>
        <end position="35"/>
    </location>
</feature>
<feature type="compositionally biased region" description="Basic and acidic residues" evidence="1">
    <location>
        <begin position="76"/>
        <end position="91"/>
    </location>
</feature>
<evidence type="ECO:0000256" key="1">
    <source>
        <dbReference type="SAM" id="MobiDB-lite"/>
    </source>
</evidence>
<dbReference type="AlphaFoldDB" id="A0A2K0USP8"/>
<feature type="region of interest" description="Disordered" evidence="1">
    <location>
        <begin position="63"/>
        <end position="91"/>
    </location>
</feature>
<comment type="caution">
    <text evidence="2">The sequence shown here is derived from an EMBL/GenBank/DDBJ whole genome shotgun (WGS) entry which is preliminary data.</text>
</comment>
<dbReference type="Proteomes" id="UP000236664">
    <property type="component" value="Unassembled WGS sequence"/>
</dbReference>
<gene>
    <name evidence="2" type="ORF">FNYG_14414</name>
</gene>
<keyword evidence="3" id="KW-1185">Reference proteome</keyword>